<feature type="transmembrane region" description="Helical" evidence="6">
    <location>
        <begin position="47"/>
        <end position="66"/>
    </location>
</feature>
<evidence type="ECO:0000256" key="5">
    <source>
        <dbReference type="ARBA" id="ARBA00023136"/>
    </source>
</evidence>
<dbReference type="EMBL" id="VRSV01000001">
    <property type="protein sequence ID" value="TXK12653.1"/>
    <property type="molecule type" value="Genomic_DNA"/>
</dbReference>
<protein>
    <recommendedName>
        <fullName evidence="7">Cardiolipin synthase N-terminal domain-containing protein</fullName>
    </recommendedName>
</protein>
<dbReference type="RefSeq" id="WP_147893365.1">
    <property type="nucleotide sequence ID" value="NZ_BAAANR010000001.1"/>
</dbReference>
<evidence type="ECO:0000256" key="2">
    <source>
        <dbReference type="ARBA" id="ARBA00022475"/>
    </source>
</evidence>
<dbReference type="Pfam" id="PF13396">
    <property type="entry name" value="PLDc_N"/>
    <property type="match status" value="1"/>
</dbReference>
<keyword evidence="5 6" id="KW-0472">Membrane</keyword>
<dbReference type="GO" id="GO:0005886">
    <property type="term" value="C:plasma membrane"/>
    <property type="evidence" value="ECO:0007669"/>
    <property type="project" value="UniProtKB-SubCell"/>
</dbReference>
<name>A0A5C8I425_9MICO</name>
<feature type="transmembrane region" description="Helical" evidence="6">
    <location>
        <begin position="12"/>
        <end position="35"/>
    </location>
</feature>
<comment type="caution">
    <text evidence="8">The sequence shown here is derived from an EMBL/GenBank/DDBJ whole genome shotgun (WGS) entry which is preliminary data.</text>
</comment>
<evidence type="ECO:0000259" key="7">
    <source>
        <dbReference type="Pfam" id="PF13396"/>
    </source>
</evidence>
<proteinExistence type="predicted"/>
<keyword evidence="9" id="KW-1185">Reference proteome</keyword>
<reference evidence="8 9" key="1">
    <citation type="submission" date="2019-08" db="EMBL/GenBank/DDBJ databases">
        <authorList>
            <person name="Dong K."/>
        </authorList>
    </citation>
    <scope>NUCLEOTIDE SEQUENCE [LARGE SCALE GENOMIC DNA]</scope>
    <source>
        <strain evidence="8 9">JCM14558</strain>
    </source>
</reference>
<dbReference type="Proteomes" id="UP000321034">
    <property type="component" value="Unassembled WGS sequence"/>
</dbReference>
<gene>
    <name evidence="8" type="ORF">FVP77_04110</name>
</gene>
<keyword evidence="3 6" id="KW-0812">Transmembrane</keyword>
<dbReference type="AlphaFoldDB" id="A0A5C8I425"/>
<evidence type="ECO:0000313" key="8">
    <source>
        <dbReference type="EMBL" id="TXK12653.1"/>
    </source>
</evidence>
<evidence type="ECO:0000256" key="1">
    <source>
        <dbReference type="ARBA" id="ARBA00004651"/>
    </source>
</evidence>
<accession>A0A5C8I425</accession>
<dbReference type="OrthoDB" id="7596142at2"/>
<keyword evidence="4 6" id="KW-1133">Transmembrane helix</keyword>
<evidence type="ECO:0000256" key="6">
    <source>
        <dbReference type="SAM" id="Phobius"/>
    </source>
</evidence>
<sequence>MFNWNDLWSAMWSFFWIFAFVAYLFALFAVVADLFRDHKLSGWWKAVWVFFLVFVPFLTVLVYLIARGPGMQERTERDSRRAQQAAEEYIRGVADTASPADEITKAKSLMDSGAISAQEFEHLKARALSHGA</sequence>
<dbReference type="InterPro" id="IPR027379">
    <property type="entry name" value="CLS_N"/>
</dbReference>
<comment type="subcellular location">
    <subcellularLocation>
        <location evidence="1">Cell membrane</location>
        <topology evidence="1">Multi-pass membrane protein</topology>
    </subcellularLocation>
</comment>
<evidence type="ECO:0000256" key="3">
    <source>
        <dbReference type="ARBA" id="ARBA00022692"/>
    </source>
</evidence>
<organism evidence="8 9">
    <name type="scientific">Microbacterium hatanonis</name>
    <dbReference type="NCBI Taxonomy" id="404366"/>
    <lineage>
        <taxon>Bacteria</taxon>
        <taxon>Bacillati</taxon>
        <taxon>Actinomycetota</taxon>
        <taxon>Actinomycetes</taxon>
        <taxon>Micrococcales</taxon>
        <taxon>Microbacteriaceae</taxon>
        <taxon>Microbacterium</taxon>
    </lineage>
</organism>
<evidence type="ECO:0000313" key="9">
    <source>
        <dbReference type="Proteomes" id="UP000321034"/>
    </source>
</evidence>
<keyword evidence="2" id="KW-1003">Cell membrane</keyword>
<evidence type="ECO:0000256" key="4">
    <source>
        <dbReference type="ARBA" id="ARBA00022989"/>
    </source>
</evidence>
<feature type="domain" description="Cardiolipin synthase N-terminal" evidence="7">
    <location>
        <begin position="27"/>
        <end position="67"/>
    </location>
</feature>